<reference evidence="3 5" key="2">
    <citation type="submission" date="2016-08" db="EMBL/GenBank/DDBJ databases">
        <authorList>
            <person name="Varghese N."/>
            <person name="Submissions Spin"/>
        </authorList>
    </citation>
    <scope>NUCLEOTIDE SEQUENCE [LARGE SCALE GENOMIC DNA]</scope>
    <source>
        <strain evidence="3 5">HL-109</strain>
    </source>
</reference>
<sequence length="191" mass="20748">MTMIAANPAIPNGKMSGGKHDSDNGFSAALAGARDESAVLKQQGPDRRIPRAAQEAACTDMYNEAAAIANGVVLRLLVEGPEALRRWFADPDNRAVVEESLDRLDDLLNALEHQCGDFLPASAMEEVRGMRDVLERLREAMRMNLWEQVQSLAGVLWEGLKGVGHILRSIGADVLRLIPAAAEGVLRQQNP</sequence>
<evidence type="ECO:0000256" key="1">
    <source>
        <dbReference type="SAM" id="MobiDB-lite"/>
    </source>
</evidence>
<accession>A0A0N8KE34</accession>
<organism evidence="2 4">
    <name type="scientific">Saliniramus fredricksonii</name>
    <dbReference type="NCBI Taxonomy" id="1653334"/>
    <lineage>
        <taxon>Bacteria</taxon>
        <taxon>Pseudomonadati</taxon>
        <taxon>Pseudomonadota</taxon>
        <taxon>Alphaproteobacteria</taxon>
        <taxon>Hyphomicrobiales</taxon>
        <taxon>Salinarimonadaceae</taxon>
        <taxon>Saliniramus</taxon>
    </lineage>
</organism>
<proteinExistence type="predicted"/>
<comment type="caution">
    <text evidence="2">The sequence shown here is derived from an EMBL/GenBank/DDBJ whole genome shotgun (WGS) entry which is preliminary data.</text>
</comment>
<dbReference type="EMBL" id="LJSX01000017">
    <property type="protein sequence ID" value="KPQ10226.1"/>
    <property type="molecule type" value="Genomic_DNA"/>
</dbReference>
<name>A0A0N8KE34_9HYPH</name>
<dbReference type="Proteomes" id="UP000182800">
    <property type="component" value="Unassembled WGS sequence"/>
</dbReference>
<evidence type="ECO:0000313" key="3">
    <source>
        <dbReference type="EMBL" id="SCC80962.1"/>
    </source>
</evidence>
<dbReference type="EMBL" id="FMBM01000002">
    <property type="protein sequence ID" value="SCC80962.1"/>
    <property type="molecule type" value="Genomic_DNA"/>
</dbReference>
<evidence type="ECO:0000313" key="5">
    <source>
        <dbReference type="Proteomes" id="UP000182800"/>
    </source>
</evidence>
<evidence type="ECO:0000313" key="4">
    <source>
        <dbReference type="Proteomes" id="UP000050497"/>
    </source>
</evidence>
<protein>
    <submittedName>
        <fullName evidence="2">Uncharacterized protein</fullName>
    </submittedName>
</protein>
<dbReference type="Proteomes" id="UP000050497">
    <property type="component" value="Unassembled WGS sequence"/>
</dbReference>
<keyword evidence="5" id="KW-1185">Reference proteome</keyword>
<gene>
    <name evidence="3" type="ORF">GA0071312_1892</name>
    <name evidence="2" type="ORF">HLUCCO17_11550</name>
</gene>
<evidence type="ECO:0000313" key="2">
    <source>
        <dbReference type="EMBL" id="KPQ10226.1"/>
    </source>
</evidence>
<dbReference type="AlphaFoldDB" id="A0A0N8KE34"/>
<dbReference type="STRING" id="1653334.GA0071312_1892"/>
<reference evidence="2 4" key="1">
    <citation type="submission" date="2015-09" db="EMBL/GenBank/DDBJ databases">
        <title>Identification and resolution of microdiversity through metagenomic sequencing of parallel consortia.</title>
        <authorList>
            <person name="Nelson W.C."/>
            <person name="Romine M.F."/>
            <person name="Lindemann S.R."/>
        </authorList>
    </citation>
    <scope>NUCLEOTIDE SEQUENCE [LARGE SCALE GENOMIC DNA]</scope>
    <source>
        <strain evidence="2">HL-109</strain>
    </source>
</reference>
<feature type="region of interest" description="Disordered" evidence="1">
    <location>
        <begin position="1"/>
        <end position="27"/>
    </location>
</feature>